<comment type="caution">
    <text evidence="2">The sequence shown here is derived from an EMBL/GenBank/DDBJ whole genome shotgun (WGS) entry which is preliminary data.</text>
</comment>
<proteinExistence type="predicted"/>
<dbReference type="Proteomes" id="UP000235392">
    <property type="component" value="Unassembled WGS sequence"/>
</dbReference>
<accession>A0A2N5UAK0</accession>
<name>A0A2N5UAK0_9BASI</name>
<evidence type="ECO:0000313" key="3">
    <source>
        <dbReference type="Proteomes" id="UP000235392"/>
    </source>
</evidence>
<feature type="region of interest" description="Disordered" evidence="1">
    <location>
        <begin position="1"/>
        <end position="62"/>
    </location>
</feature>
<organism evidence="2 3">
    <name type="scientific">Puccinia coronata f. sp. avenae</name>
    <dbReference type="NCBI Taxonomy" id="200324"/>
    <lineage>
        <taxon>Eukaryota</taxon>
        <taxon>Fungi</taxon>
        <taxon>Dikarya</taxon>
        <taxon>Basidiomycota</taxon>
        <taxon>Pucciniomycotina</taxon>
        <taxon>Pucciniomycetes</taxon>
        <taxon>Pucciniales</taxon>
        <taxon>Pucciniaceae</taxon>
        <taxon>Puccinia</taxon>
    </lineage>
</organism>
<reference evidence="2 3" key="1">
    <citation type="submission" date="2017-11" db="EMBL/GenBank/DDBJ databases">
        <title>De novo assembly and phasing of dikaryotic genomes from two isolates of Puccinia coronata f. sp. avenae, the causal agent of oat crown rust.</title>
        <authorList>
            <person name="Miller M.E."/>
            <person name="Zhang Y."/>
            <person name="Omidvar V."/>
            <person name="Sperschneider J."/>
            <person name="Schwessinger B."/>
            <person name="Raley C."/>
            <person name="Palmer J.M."/>
            <person name="Garnica D."/>
            <person name="Upadhyaya N."/>
            <person name="Rathjen J."/>
            <person name="Taylor J.M."/>
            <person name="Park R.F."/>
            <person name="Dodds P.N."/>
            <person name="Hirsch C.D."/>
            <person name="Kianian S.F."/>
            <person name="Figueroa M."/>
        </authorList>
    </citation>
    <scope>NUCLEOTIDE SEQUENCE [LARGE SCALE GENOMIC DNA]</scope>
    <source>
        <strain evidence="2">12SD80</strain>
    </source>
</reference>
<dbReference type="EMBL" id="PGCI01000191">
    <property type="protein sequence ID" value="PLW34766.1"/>
    <property type="molecule type" value="Genomic_DNA"/>
</dbReference>
<protein>
    <submittedName>
        <fullName evidence="2">Uncharacterized protein</fullName>
    </submittedName>
</protein>
<feature type="compositionally biased region" description="Low complexity" evidence="1">
    <location>
        <begin position="83"/>
        <end position="96"/>
    </location>
</feature>
<feature type="region of interest" description="Disordered" evidence="1">
    <location>
        <begin position="83"/>
        <end position="133"/>
    </location>
</feature>
<gene>
    <name evidence="2" type="ORF">PCASD_12975</name>
</gene>
<dbReference type="AlphaFoldDB" id="A0A2N5UAK0"/>
<sequence length="428" mass="47573">MVNIRRHKQTLQGPLPPPTRPKRPYQTKAYKALLALPPLPPSPVEPNYRHTTDHIDESDRPPSPFISPLSFIFSQYLTRNAPSSLVPESPLPSSSSNLKGKIPYRPPDNQYRDRSSSASSIASASPSSLSSIDSPIQANLDSSELIIPQFDSLLMSQTIPSSDITPRAKFLQQPSIYKQDVEQLTADGSNFDRWKRGLTRIILLTLGHPNFFDKPDNYSKLSNQENTCLLFLIQITIHDELSSLVNQYTKGTDAYDAVQTNFQGTVQFRQMELVDKLLEFRVSGPSTEPSQIPGLFNKIFETFAGLHKVGAGLSPLVESLILQAVVPSPSSMSRSQLFQNISLQLGKKPDVTARDIQTIITLAYGESLRFDSSPSQNVSVFRTWPNQSQWGTASQNPIRPPRRCGVLFRFQVSNMSQGSIIPSGMSQT</sequence>
<feature type="compositionally biased region" description="Basic and acidic residues" evidence="1">
    <location>
        <begin position="47"/>
        <end position="60"/>
    </location>
</feature>
<evidence type="ECO:0000256" key="1">
    <source>
        <dbReference type="SAM" id="MobiDB-lite"/>
    </source>
</evidence>
<feature type="compositionally biased region" description="Low complexity" evidence="1">
    <location>
        <begin position="116"/>
        <end position="133"/>
    </location>
</feature>
<evidence type="ECO:0000313" key="2">
    <source>
        <dbReference type="EMBL" id="PLW34766.1"/>
    </source>
</evidence>